<evidence type="ECO:0000313" key="2">
    <source>
        <dbReference type="EMBL" id="SDB94163.1"/>
    </source>
</evidence>
<feature type="signal peptide" evidence="1">
    <location>
        <begin position="1"/>
        <end position="25"/>
    </location>
</feature>
<proteinExistence type="predicted"/>
<dbReference type="AlphaFoldDB" id="A0A1G6HJ36"/>
<reference evidence="2 3" key="1">
    <citation type="submission" date="2016-09" db="EMBL/GenBank/DDBJ databases">
        <authorList>
            <person name="Capua I."/>
            <person name="De Benedictis P."/>
            <person name="Joannis T."/>
            <person name="Lombin L.H."/>
            <person name="Cattoli G."/>
        </authorList>
    </citation>
    <scope>NUCLEOTIDE SEQUENCE [LARGE SCALE GENOMIC DNA]</scope>
    <source>
        <strain evidence="2 3">A7P-90m</strain>
    </source>
</reference>
<dbReference type="STRING" id="1640674.SAMN05216323_101144"/>
<dbReference type="InterPro" id="IPR046495">
    <property type="entry name" value="DUF6588"/>
</dbReference>
<dbReference type="EMBL" id="FMYP01000011">
    <property type="protein sequence ID" value="SDB94163.1"/>
    <property type="molecule type" value="Genomic_DNA"/>
</dbReference>
<dbReference type="RefSeq" id="WP_092436325.1">
    <property type="nucleotide sequence ID" value="NZ_FMYP01000011.1"/>
</dbReference>
<organism evidence="2 3">
    <name type="scientific">Williamwhitmania taraxaci</name>
    <dbReference type="NCBI Taxonomy" id="1640674"/>
    <lineage>
        <taxon>Bacteria</taxon>
        <taxon>Pseudomonadati</taxon>
        <taxon>Bacteroidota</taxon>
        <taxon>Bacteroidia</taxon>
        <taxon>Bacteroidales</taxon>
        <taxon>Williamwhitmaniaceae</taxon>
        <taxon>Williamwhitmania</taxon>
    </lineage>
</organism>
<dbReference type="Proteomes" id="UP000199452">
    <property type="component" value="Unassembled WGS sequence"/>
</dbReference>
<keyword evidence="3" id="KW-1185">Reference proteome</keyword>
<dbReference type="Pfam" id="PF20230">
    <property type="entry name" value="DUF6588"/>
    <property type="match status" value="1"/>
</dbReference>
<evidence type="ECO:0000313" key="3">
    <source>
        <dbReference type="Proteomes" id="UP000199452"/>
    </source>
</evidence>
<gene>
    <name evidence="2" type="ORF">SAMN05216323_101144</name>
</gene>
<evidence type="ECO:0000256" key="1">
    <source>
        <dbReference type="SAM" id="SignalP"/>
    </source>
</evidence>
<evidence type="ECO:0008006" key="4">
    <source>
        <dbReference type="Google" id="ProtNLM"/>
    </source>
</evidence>
<dbReference type="OrthoDB" id="9775382at2"/>
<feature type="chain" id="PRO_5011528643" description="Outer membrane protein beta-barrel domain-containing protein" evidence="1">
    <location>
        <begin position="26"/>
        <end position="356"/>
    </location>
</feature>
<sequence length="356" mass="37795">MKKKTFLLRLGLIGLIAYTPMSLVAQQDVTAFLRVSQQDATKLSEAYLRPFGKGLGWGLSGSWYNSGKPHKLGGFDLTFSLNTVIVPSSDKSFDVNSLGLNNVSLVTGQNSSSPTVSGGGSGPKVKYNGTVDVGGVPVNQSVQFTLPSGGNLSAIPVPILQAGVGLPFHTEIVGRFVPKTDIPDVGNVSLWGIGIKNEFKELIPGISLLPFSLSAMVGYTSFNSDIDISYKPEASAPSASYYNDQMLNIKSSAIATRLIISKSIPVLTVYAGLGYNITKTTMDLKGNFPVGLEQQGGNVVVSGNQNWTDPFSLSFKNNGVSANAGIRIKLAIIAFHIDYTLSKYSTVNAGIGINFR</sequence>
<name>A0A1G6HJ36_9BACT</name>
<keyword evidence="1" id="KW-0732">Signal</keyword>
<protein>
    <recommendedName>
        <fullName evidence="4">Outer membrane protein beta-barrel domain-containing protein</fullName>
    </recommendedName>
</protein>
<accession>A0A1G6HJ36</accession>